<dbReference type="InterPro" id="IPR050585">
    <property type="entry name" value="Xaa-Pro_dipeptidyl-ppase/CocE"/>
</dbReference>
<dbReference type="InterPro" id="IPR008979">
    <property type="entry name" value="Galactose-bd-like_sf"/>
</dbReference>
<feature type="domain" description="Xaa-Pro dipeptidyl-peptidase C-terminal" evidence="3">
    <location>
        <begin position="310"/>
        <end position="575"/>
    </location>
</feature>
<evidence type="ECO:0000256" key="1">
    <source>
        <dbReference type="ARBA" id="ARBA00022801"/>
    </source>
</evidence>
<reference evidence="4" key="1">
    <citation type="submission" date="2016-12" db="EMBL/GenBank/DDBJ databases">
        <title>The genomes of Aspergillus section Nigri reveals drivers in fungal speciation.</title>
        <authorList>
            <consortium name="DOE Joint Genome Institute"/>
            <person name="Vesth T.C."/>
            <person name="Nybo J."/>
            <person name="Theobald S."/>
            <person name="Brandl J."/>
            <person name="Frisvad J.C."/>
            <person name="Nielsen K.F."/>
            <person name="Lyhne E.K."/>
            <person name="Kogle M.E."/>
            <person name="Kuo A."/>
            <person name="Riley R."/>
            <person name="Clum A."/>
            <person name="Nolan M."/>
            <person name="Lipzen A."/>
            <person name="Salamov A."/>
            <person name="Henrissat B."/>
            <person name="Wiebenga A."/>
            <person name="De Vries R.P."/>
            <person name="Grigoriev I.V."/>
            <person name="Mortensen U.H."/>
            <person name="Andersen M.R."/>
            <person name="Baker S.E."/>
        </authorList>
    </citation>
    <scope>NUCLEOTIDE SEQUENCE [LARGE SCALE GENOMIC DNA]</scope>
    <source>
        <strain evidence="4">CBS 113365</strain>
    </source>
</reference>
<dbReference type="GeneID" id="37213166"/>
<dbReference type="InterPro" id="IPR005674">
    <property type="entry name" value="CocE/Ser_esterase"/>
</dbReference>
<dbReference type="Proteomes" id="UP000248405">
    <property type="component" value="Unassembled WGS sequence"/>
</dbReference>
<feature type="compositionally biased region" description="Basic and acidic residues" evidence="2">
    <location>
        <begin position="1"/>
        <end position="14"/>
    </location>
</feature>
<dbReference type="Gene3D" id="3.40.50.1820">
    <property type="entry name" value="alpha/beta hydrolase"/>
    <property type="match status" value="1"/>
</dbReference>
<dbReference type="Gene3D" id="2.60.120.260">
    <property type="entry name" value="Galactose-binding domain-like"/>
    <property type="match status" value="1"/>
</dbReference>
<dbReference type="InterPro" id="IPR029058">
    <property type="entry name" value="AB_hydrolase_fold"/>
</dbReference>
<dbReference type="Pfam" id="PF08530">
    <property type="entry name" value="PepX_C"/>
    <property type="match status" value="1"/>
</dbReference>
<feature type="region of interest" description="Disordered" evidence="2">
    <location>
        <begin position="1"/>
        <end position="24"/>
    </location>
</feature>
<evidence type="ECO:0000259" key="3">
    <source>
        <dbReference type="SMART" id="SM00939"/>
    </source>
</evidence>
<protein>
    <submittedName>
        <fullName evidence="4">Alpha/beta-hydrolase</fullName>
    </submittedName>
</protein>
<dbReference type="GO" id="GO:0008239">
    <property type="term" value="F:dipeptidyl-peptidase activity"/>
    <property type="evidence" value="ECO:0007669"/>
    <property type="project" value="InterPro"/>
</dbReference>
<organism evidence="4 5">
    <name type="scientific">Aspergillus vadensis (strain CBS 113365 / IMI 142717 / IBT 24658)</name>
    <dbReference type="NCBI Taxonomy" id="1448311"/>
    <lineage>
        <taxon>Eukaryota</taxon>
        <taxon>Fungi</taxon>
        <taxon>Dikarya</taxon>
        <taxon>Ascomycota</taxon>
        <taxon>Pezizomycotina</taxon>
        <taxon>Eurotiomycetes</taxon>
        <taxon>Eurotiomycetidae</taxon>
        <taxon>Eurotiales</taxon>
        <taxon>Aspergillaceae</taxon>
        <taxon>Aspergillus</taxon>
        <taxon>Aspergillus subgen. Circumdati</taxon>
    </lineage>
</organism>
<dbReference type="SUPFAM" id="SSF53474">
    <property type="entry name" value="alpha/beta-Hydrolases"/>
    <property type="match status" value="1"/>
</dbReference>
<evidence type="ECO:0000313" key="4">
    <source>
        <dbReference type="EMBL" id="PYH72665.1"/>
    </source>
</evidence>
<accession>A0A319BIU9</accession>
<dbReference type="RefSeq" id="XP_025566459.1">
    <property type="nucleotide sequence ID" value="XM_025708574.1"/>
</dbReference>
<dbReference type="OrthoDB" id="2578740at2759"/>
<evidence type="ECO:0000256" key="2">
    <source>
        <dbReference type="SAM" id="MobiDB-lite"/>
    </source>
</evidence>
<dbReference type="InterPro" id="IPR000383">
    <property type="entry name" value="Xaa-Pro-like_dom"/>
</dbReference>
<dbReference type="EMBL" id="KZ821616">
    <property type="protein sequence ID" value="PYH72665.1"/>
    <property type="molecule type" value="Genomic_DNA"/>
</dbReference>
<proteinExistence type="predicted"/>
<name>A0A319BIU9_ASPVC</name>
<keyword evidence="5" id="KW-1185">Reference proteome</keyword>
<dbReference type="AlphaFoldDB" id="A0A319BIU9"/>
<dbReference type="Gene3D" id="1.10.3020.20">
    <property type="match status" value="1"/>
</dbReference>
<dbReference type="PANTHER" id="PTHR43056">
    <property type="entry name" value="PEPTIDASE S9 PROLYL OLIGOPEPTIDASE"/>
    <property type="match status" value="1"/>
</dbReference>
<dbReference type="NCBIfam" id="TIGR00976">
    <property type="entry name" value="CocE_NonD"/>
    <property type="match status" value="1"/>
</dbReference>
<dbReference type="Pfam" id="PF02129">
    <property type="entry name" value="Peptidase_S15"/>
    <property type="match status" value="1"/>
</dbReference>
<dbReference type="InterPro" id="IPR013736">
    <property type="entry name" value="Xaa-Pro_dipept_C"/>
</dbReference>
<keyword evidence="1" id="KW-0378">Hydrolase</keyword>
<gene>
    <name evidence="4" type="ORF">BO88DRAFT_422432</name>
</gene>
<evidence type="ECO:0000313" key="5">
    <source>
        <dbReference type="Proteomes" id="UP000248405"/>
    </source>
</evidence>
<dbReference type="SUPFAM" id="SSF49785">
    <property type="entry name" value="Galactose-binding domain-like"/>
    <property type="match status" value="1"/>
</dbReference>
<dbReference type="PANTHER" id="PTHR43056:SF10">
    <property type="entry name" value="COCE_NOND FAMILY, PUTATIVE (AFU_ORTHOLOGUE AFUA_7G00600)-RELATED"/>
    <property type="match status" value="1"/>
</dbReference>
<dbReference type="SMART" id="SM00939">
    <property type="entry name" value="PepX_C"/>
    <property type="match status" value="1"/>
</dbReference>
<sequence>MILKTDTCRPRRPIDPPTSTLLPAGHVKQAGSRALPTATHFEHNHIFTLRDGVKLRADIFRPATEAPVPAIVMWSPYGKTGSGQLGLDAAALRVGVPKAKQSGYESFEGLDPAEWVPRGYAIVNVDARGAGDSEGDLRWWGSGEGKDGHDFIEEIAVQPWCSGRVALAGNSWLAMAQWFIAAEHPPHLAAIAPLEGAADVLRETQARGGIPAVAFSKLIQSILPGRQRQEDTAAMLAADPNRNAYWDDKRADFSKIGVPAYILGSYSTNLHTLGAFRAFEEITHDKKWFATHTTQEWYDLYSKERTEDLCRFFDFYLKDIQNGWEQTPPVRLSVLGFNLPHETYSLTQFPWTTPGSKTLKLHLNPDKTMTATAQSGHSNEPTVLSYQADAPTMNRDDADGELLFKYTFSDKTIIAGPSKAVLTLSAEKQNDLDVYVMLRKMDRNGRILQNINQPLSDLGVASANDVPSVSVLKYLGPDGKLRASRRALAPELSKPWWGTLSHTGNEPVPVGSTIELDIFLWPTGMIFEAGESVVLKLAGHDMRLVDFEFLRGSFQVANEGKHFVHVGGGYNNFVELNIL</sequence>